<keyword evidence="10" id="KW-1185">Reference proteome</keyword>
<evidence type="ECO:0000313" key="9">
    <source>
        <dbReference type="EMBL" id="KAJ4387925.1"/>
    </source>
</evidence>
<evidence type="ECO:0000259" key="8">
    <source>
        <dbReference type="Pfam" id="PF00155"/>
    </source>
</evidence>
<comment type="cofactor">
    <cofactor evidence="1">
        <name>pyridoxal 5'-phosphate</name>
        <dbReference type="ChEBI" id="CHEBI:597326"/>
    </cofactor>
</comment>
<comment type="catalytic activity">
    <reaction evidence="7">
        <text>L-aspartate + 2-oxoglutarate = oxaloacetate + L-glutamate</text>
        <dbReference type="Rhea" id="RHEA:21824"/>
        <dbReference type="ChEBI" id="CHEBI:16452"/>
        <dbReference type="ChEBI" id="CHEBI:16810"/>
        <dbReference type="ChEBI" id="CHEBI:29985"/>
        <dbReference type="ChEBI" id="CHEBI:29991"/>
        <dbReference type="EC" id="2.6.1.1"/>
    </reaction>
</comment>
<comment type="miscellaneous">
    <text evidence="7">In eukaryotes there are cytoplasmic, mitochondrial and chloroplastic isozymes.</text>
</comment>
<evidence type="ECO:0000256" key="4">
    <source>
        <dbReference type="ARBA" id="ARBA00022576"/>
    </source>
</evidence>
<keyword evidence="6" id="KW-0663">Pyridoxal phosphate</keyword>
<dbReference type="SUPFAM" id="SSF53383">
    <property type="entry name" value="PLP-dependent transferases"/>
    <property type="match status" value="1"/>
</dbReference>
<evidence type="ECO:0000256" key="1">
    <source>
        <dbReference type="ARBA" id="ARBA00001933"/>
    </source>
</evidence>
<dbReference type="OrthoDB" id="6752799at2759"/>
<dbReference type="Gene3D" id="3.90.1150.10">
    <property type="entry name" value="Aspartate Aminotransferase, domain 1"/>
    <property type="match status" value="1"/>
</dbReference>
<keyword evidence="4 7" id="KW-0032">Aminotransferase</keyword>
<reference evidence="9" key="1">
    <citation type="submission" date="2022-10" db="EMBL/GenBank/DDBJ databases">
        <title>Tapping the CABI collections for fungal endophytes: first genome assemblies for Collariella, Neodidymelliopsis, Ascochyta clinopodiicola, Didymella pomorum, Didymosphaeria variabile, Neocosmospora piperis and Neocucurbitaria cava.</title>
        <authorList>
            <person name="Hill R."/>
        </authorList>
    </citation>
    <scope>NUCLEOTIDE SEQUENCE</scope>
    <source>
        <strain evidence="9">IMI 355082</strain>
    </source>
</reference>
<dbReference type="InterPro" id="IPR004838">
    <property type="entry name" value="NHTrfase_class1_PyrdxlP-BS"/>
</dbReference>
<gene>
    <name evidence="9" type="ORF">N0V93_008528</name>
</gene>
<dbReference type="EMBL" id="JAPEVB010000005">
    <property type="protein sequence ID" value="KAJ4387925.1"/>
    <property type="molecule type" value="Genomic_DNA"/>
</dbReference>
<dbReference type="CDD" id="cd00609">
    <property type="entry name" value="AAT_like"/>
    <property type="match status" value="1"/>
</dbReference>
<accession>A0A9W8YQ70</accession>
<dbReference type="GO" id="GO:0005829">
    <property type="term" value="C:cytosol"/>
    <property type="evidence" value="ECO:0007669"/>
    <property type="project" value="TreeGrafter"/>
</dbReference>
<dbReference type="EC" id="2.6.1.1" evidence="7"/>
<name>A0A9W8YQ70_9PEZI</name>
<dbReference type="PRINTS" id="PR00799">
    <property type="entry name" value="TRANSAMINASE"/>
</dbReference>
<dbReference type="PANTHER" id="PTHR11879:SF55">
    <property type="entry name" value="GLUTAMATE OXALOACETATE TRANSAMINASE 1, ISOFORM B"/>
    <property type="match status" value="1"/>
</dbReference>
<evidence type="ECO:0000256" key="3">
    <source>
        <dbReference type="ARBA" id="ARBA00011738"/>
    </source>
</evidence>
<dbReference type="InterPro" id="IPR015422">
    <property type="entry name" value="PyrdxlP-dep_Trfase_small"/>
</dbReference>
<evidence type="ECO:0000256" key="5">
    <source>
        <dbReference type="ARBA" id="ARBA00022679"/>
    </source>
</evidence>
<comment type="similarity">
    <text evidence="2">Belongs to the class-I pyridoxal-phosphate-dependent aminotransferase family.</text>
</comment>
<dbReference type="FunFam" id="3.90.1150.10:FF:000001">
    <property type="entry name" value="Aspartate aminotransferase"/>
    <property type="match status" value="1"/>
</dbReference>
<feature type="domain" description="Aminotransferase class I/classII large" evidence="8">
    <location>
        <begin position="35"/>
        <end position="400"/>
    </location>
</feature>
<dbReference type="InterPro" id="IPR015421">
    <property type="entry name" value="PyrdxlP-dep_Trfase_major"/>
</dbReference>
<comment type="subunit">
    <text evidence="3 7">Homodimer.</text>
</comment>
<dbReference type="GO" id="GO:0004069">
    <property type="term" value="F:L-aspartate:2-oxoglutarate aminotransferase activity"/>
    <property type="evidence" value="ECO:0007669"/>
    <property type="project" value="UniProtKB-EC"/>
</dbReference>
<dbReference type="InterPro" id="IPR004839">
    <property type="entry name" value="Aminotransferase_I/II_large"/>
</dbReference>
<dbReference type="PROSITE" id="PS00105">
    <property type="entry name" value="AA_TRANSFER_CLASS_1"/>
    <property type="match status" value="1"/>
</dbReference>
<dbReference type="Proteomes" id="UP001140453">
    <property type="component" value="Unassembled WGS sequence"/>
</dbReference>
<protein>
    <recommendedName>
        <fullName evidence="7">Aspartate aminotransferase</fullName>
        <ecNumber evidence="7">2.6.1.1</ecNumber>
    </recommendedName>
</protein>
<proteinExistence type="inferred from homology"/>
<evidence type="ECO:0000313" key="10">
    <source>
        <dbReference type="Proteomes" id="UP001140453"/>
    </source>
</evidence>
<dbReference type="PANTHER" id="PTHR11879">
    <property type="entry name" value="ASPARTATE AMINOTRANSFERASE"/>
    <property type="match status" value="1"/>
</dbReference>
<dbReference type="AlphaFoldDB" id="A0A9W8YQ70"/>
<organism evidence="9 10">
    <name type="scientific">Gnomoniopsis smithogilvyi</name>
    <dbReference type="NCBI Taxonomy" id="1191159"/>
    <lineage>
        <taxon>Eukaryota</taxon>
        <taxon>Fungi</taxon>
        <taxon>Dikarya</taxon>
        <taxon>Ascomycota</taxon>
        <taxon>Pezizomycotina</taxon>
        <taxon>Sordariomycetes</taxon>
        <taxon>Sordariomycetidae</taxon>
        <taxon>Diaporthales</taxon>
        <taxon>Gnomoniaceae</taxon>
        <taxon>Gnomoniopsis</taxon>
    </lineage>
</organism>
<evidence type="ECO:0000256" key="6">
    <source>
        <dbReference type="ARBA" id="ARBA00022898"/>
    </source>
</evidence>
<evidence type="ECO:0000256" key="2">
    <source>
        <dbReference type="ARBA" id="ARBA00007441"/>
    </source>
</evidence>
<dbReference type="Pfam" id="PF00155">
    <property type="entry name" value="Aminotran_1_2"/>
    <property type="match status" value="1"/>
</dbReference>
<keyword evidence="5 7" id="KW-0808">Transferase</keyword>
<dbReference type="InterPro" id="IPR000796">
    <property type="entry name" value="Asp_trans"/>
</dbReference>
<dbReference type="GO" id="GO:0030170">
    <property type="term" value="F:pyridoxal phosphate binding"/>
    <property type="evidence" value="ECO:0007669"/>
    <property type="project" value="InterPro"/>
</dbReference>
<dbReference type="GO" id="GO:0006532">
    <property type="term" value="P:aspartate biosynthetic process"/>
    <property type="evidence" value="ECO:0007669"/>
    <property type="project" value="TreeGrafter"/>
</dbReference>
<evidence type="ECO:0000256" key="7">
    <source>
        <dbReference type="RuleBase" id="RU000480"/>
    </source>
</evidence>
<sequence>MGSVSHNSYFDAAETVEPDGIFEVLRRYNIDSSPEKVNICVGAYRDEDGKPWVLPSVRMAEKKVVGADHEYSPMMGHKAFRDASIELLFHGSKALAENRIAGVQSLSGTGALLLAGMALKKANAATKTIYITNPTWPNHELLFENLGFKVVGLPYYNPTTCSYDAENFLSGLRAAEPDSAVILHACAHNPTGCDPSRAQWREIADVIRTRGLFPVFDSAYLGFNSGSVDEDAWAIRYFVEELRMEAAVCLSFSKSMGLYGERAGAVMFVAATPELSLTVQSILDNAQRATISTPPLYGARLAEAVMKNPEINKQWAEDLVTMSGRISKMRGRLFGELCSLGTPGSWEHIVKQTGMFGYLGITPEMVEYLEKEHHVYMASTSRISIAGMNEHNVVHVAKALDDTVRKFA</sequence>
<comment type="caution">
    <text evidence="9">The sequence shown here is derived from an EMBL/GenBank/DDBJ whole genome shotgun (WGS) entry which is preliminary data.</text>
</comment>
<dbReference type="Gene3D" id="3.40.640.10">
    <property type="entry name" value="Type I PLP-dependent aspartate aminotransferase-like (Major domain)"/>
    <property type="match status" value="1"/>
</dbReference>
<dbReference type="InterPro" id="IPR015424">
    <property type="entry name" value="PyrdxlP-dep_Trfase"/>
</dbReference>